<dbReference type="Proteomes" id="UP001437256">
    <property type="component" value="Unassembled WGS sequence"/>
</dbReference>
<gene>
    <name evidence="1" type="ORF">AAF712_003395</name>
</gene>
<comment type="caution">
    <text evidence="1">The sequence shown here is derived from an EMBL/GenBank/DDBJ whole genome shotgun (WGS) entry which is preliminary data.</text>
</comment>
<proteinExistence type="predicted"/>
<organism evidence="1 2">
    <name type="scientific">Marasmius tenuissimus</name>
    <dbReference type="NCBI Taxonomy" id="585030"/>
    <lineage>
        <taxon>Eukaryota</taxon>
        <taxon>Fungi</taxon>
        <taxon>Dikarya</taxon>
        <taxon>Basidiomycota</taxon>
        <taxon>Agaricomycotina</taxon>
        <taxon>Agaricomycetes</taxon>
        <taxon>Agaricomycetidae</taxon>
        <taxon>Agaricales</taxon>
        <taxon>Marasmiineae</taxon>
        <taxon>Marasmiaceae</taxon>
        <taxon>Marasmius</taxon>
    </lineage>
</organism>
<evidence type="ECO:0000313" key="1">
    <source>
        <dbReference type="EMBL" id="KAL0069375.1"/>
    </source>
</evidence>
<name>A0ABR3A5Z3_9AGAR</name>
<dbReference type="EMBL" id="JBBXMP010000012">
    <property type="protein sequence ID" value="KAL0069375.1"/>
    <property type="molecule type" value="Genomic_DNA"/>
</dbReference>
<evidence type="ECO:0000313" key="2">
    <source>
        <dbReference type="Proteomes" id="UP001437256"/>
    </source>
</evidence>
<sequence length="345" mass="37407">MERTLIFNYKPGLLTKDVNVVFVFATPMGTELSGDQNRVAWKTASLKAAPGSTAMNAFSVDYDSRMGFGVAQLTNGNSVVPNSMIEMKLGQTTGLTLNGSTPTWSDPTGSAANGTVIRASNKTGYVQNITVGTVKDLGGGFSILVPTFMWKVGDGLTCEANFRPKLKMYVNLDYKQNEFMTADLTSIDPIWSANLSALGPTTNFSFSETPQQGYSIDSNHLGKLRLTSISLGFAIDQVFWTDRLVKAVIDEEPGSETSLAKSEVFGAKPESAGRIERMELDVSVQYLEGEVLGRFLEILGDGLRALKGLRSISWKVPGEDPEWAPNTIYKVLAALPLLSFLCIKA</sequence>
<protein>
    <submittedName>
        <fullName evidence="1">Uncharacterized protein</fullName>
    </submittedName>
</protein>
<keyword evidence="2" id="KW-1185">Reference proteome</keyword>
<reference evidence="1 2" key="1">
    <citation type="submission" date="2024-05" db="EMBL/GenBank/DDBJ databases">
        <title>A draft genome resource for the thread blight pathogen Marasmius tenuissimus strain MS-2.</title>
        <authorList>
            <person name="Yulfo-Soto G.E."/>
            <person name="Baruah I.K."/>
            <person name="Amoako-Attah I."/>
            <person name="Bukari Y."/>
            <person name="Meinhardt L.W."/>
            <person name="Bailey B.A."/>
            <person name="Cohen S.P."/>
        </authorList>
    </citation>
    <scope>NUCLEOTIDE SEQUENCE [LARGE SCALE GENOMIC DNA]</scope>
    <source>
        <strain evidence="1 2">MS-2</strain>
    </source>
</reference>
<accession>A0ABR3A5Z3</accession>